<dbReference type="HOGENOM" id="CLU_349112_0_0_10"/>
<dbReference type="STRING" id="926562.Oweho_3016"/>
<evidence type="ECO:0000256" key="2">
    <source>
        <dbReference type="SAM" id="SignalP"/>
    </source>
</evidence>
<name>G8R221_OWEHD</name>
<dbReference type="Pfam" id="PF18962">
    <property type="entry name" value="Por_Secre_tail"/>
    <property type="match status" value="1"/>
</dbReference>
<dbReference type="OrthoDB" id="631648at2"/>
<organism evidence="4 5">
    <name type="scientific">Owenweeksia hongkongensis (strain DSM 17368 / CIP 108786 / JCM 12287 / NRRL B-23963 / UST20020801)</name>
    <dbReference type="NCBI Taxonomy" id="926562"/>
    <lineage>
        <taxon>Bacteria</taxon>
        <taxon>Pseudomonadati</taxon>
        <taxon>Bacteroidota</taxon>
        <taxon>Flavobacteriia</taxon>
        <taxon>Flavobacteriales</taxon>
        <taxon>Owenweeksiaceae</taxon>
        <taxon>Owenweeksia</taxon>
    </lineage>
</organism>
<dbReference type="NCBIfam" id="TIGR04183">
    <property type="entry name" value="Por_Secre_tail"/>
    <property type="match status" value="1"/>
</dbReference>
<evidence type="ECO:0000313" key="5">
    <source>
        <dbReference type="Proteomes" id="UP000005631"/>
    </source>
</evidence>
<keyword evidence="5" id="KW-1185">Reference proteome</keyword>
<dbReference type="RefSeq" id="WP_014203318.1">
    <property type="nucleotide sequence ID" value="NC_016599.1"/>
</dbReference>
<proteinExistence type="predicted"/>
<sequence>MKKSLLLLALSLFASSTFASHVLGGEITWEKTSTGQFIFELRLYKECGGTAAGLGSIQTIIGPNDTITVSLQSQLDISPVCLGSGQIACNTSTTGQGAVEMFTYRNTTPVTLTGVPPAAGWDFYFSHCCRPAGIVNLTNPTSAAYFLKSTMYPGAASSSPKFTRTVNQVLTNYNSTYIVHAESDNMEDSLYYNLVPARSSQSGLASYSPGYSGSSPFPSSLTNAGNGAVSIDGNTGLITYDIQVATNGSYVLAVEVEQWRNGTLFSKVYRDFSVVYGGSSATNSSPITYIDTSVYKAVTQLSPYAYKAIVTVGDTLDFSMGSTDTDINQSTLLPQQIAFDAFGSSLDVSYSFTGISGGALVSPVAPQVGYVKSLNNNINFNWAVTSAHYSASNNSHFFNFSFRDDHCPYPGVSNITLQVVVRKAAEISADTLSICLGDSVMLEGYTKSGNYSWMPTAGLSDPTVASPKASPSASGYYYLNDPVNGVSDSVYVEVTSPAAFTLVQNGGLIELTDANPSTSTIWYYNGVPFYYPHDTLPILGYGNYWVKGEVGACTLFSDTVTINTGSSFSVSDPSMGNYNGTNLPVAGSHGMTFNLSQSANLQSVSIPGLMDLFAKKSSGYNLNLKVYDANQTEVYTTDVTLQRPMNGLVTIPVNYSLSANTDYTVVISGDSAYTFSMLENLSYPMTPFNNGITVKGSYEGSFEQFPTQPSSYLLPFTLNTDVQVVSINENEAPSFRIYPNPVANHFTVEGLIGKSEIQIVDVNGKLVSEISSVENAITVERGDLSAGMYFVKISDSNTTSIQRVMFE</sequence>
<dbReference type="AlphaFoldDB" id="G8R221"/>
<dbReference type="InterPro" id="IPR026444">
    <property type="entry name" value="Secre_tail"/>
</dbReference>
<keyword evidence="1 2" id="KW-0732">Signal</keyword>
<dbReference type="EMBL" id="CP003156">
    <property type="protein sequence ID" value="AEV33971.1"/>
    <property type="molecule type" value="Genomic_DNA"/>
</dbReference>
<dbReference type="Proteomes" id="UP000005631">
    <property type="component" value="Chromosome"/>
</dbReference>
<evidence type="ECO:0000259" key="3">
    <source>
        <dbReference type="Pfam" id="PF18962"/>
    </source>
</evidence>
<feature type="domain" description="Secretion system C-terminal sorting" evidence="3">
    <location>
        <begin position="737"/>
        <end position="804"/>
    </location>
</feature>
<dbReference type="eggNOG" id="COG2132">
    <property type="taxonomic scope" value="Bacteria"/>
</dbReference>
<reference evidence="4 5" key="1">
    <citation type="journal article" date="2012" name="Stand. Genomic Sci.">
        <title>Genome sequence of the orange-pigmented seawater bacterium Owenweeksia hongkongensis type strain (UST20020801(T)).</title>
        <authorList>
            <person name="Riedel T."/>
            <person name="Held B."/>
            <person name="Nolan M."/>
            <person name="Lucas S."/>
            <person name="Lapidus A."/>
            <person name="Tice H."/>
            <person name="Del Rio T.G."/>
            <person name="Cheng J.F."/>
            <person name="Han C."/>
            <person name="Tapia R."/>
            <person name="Goodwin L.A."/>
            <person name="Pitluck S."/>
            <person name="Liolios K."/>
            <person name="Mavromatis K."/>
            <person name="Pagani I."/>
            <person name="Ivanova N."/>
            <person name="Mikhailova N."/>
            <person name="Pati A."/>
            <person name="Chen A."/>
            <person name="Palaniappan K."/>
            <person name="Rohde M."/>
            <person name="Tindall B.J."/>
            <person name="Detter J.C."/>
            <person name="Goker M."/>
            <person name="Woyke T."/>
            <person name="Bristow J."/>
            <person name="Eisen J.A."/>
            <person name="Markowitz V."/>
            <person name="Hugenholtz P."/>
            <person name="Klenk H.P."/>
            <person name="Kyrpides N.C."/>
        </authorList>
    </citation>
    <scope>NUCLEOTIDE SEQUENCE</scope>
    <source>
        <strain evidence="5">DSM 17368 / JCM 12287 / NRRL B-23963</strain>
    </source>
</reference>
<gene>
    <name evidence="4" type="ordered locus">Oweho_3016</name>
</gene>
<dbReference type="KEGG" id="oho:Oweho_3016"/>
<evidence type="ECO:0000256" key="1">
    <source>
        <dbReference type="ARBA" id="ARBA00022729"/>
    </source>
</evidence>
<evidence type="ECO:0000313" key="4">
    <source>
        <dbReference type="EMBL" id="AEV33971.1"/>
    </source>
</evidence>
<feature type="chain" id="PRO_5003515522" description="Secretion system C-terminal sorting domain-containing protein" evidence="2">
    <location>
        <begin position="20"/>
        <end position="807"/>
    </location>
</feature>
<feature type="signal peptide" evidence="2">
    <location>
        <begin position="1"/>
        <end position="19"/>
    </location>
</feature>
<accession>G8R221</accession>
<protein>
    <recommendedName>
        <fullName evidence="3">Secretion system C-terminal sorting domain-containing protein</fullName>
    </recommendedName>
</protein>